<evidence type="ECO:0000313" key="2">
    <source>
        <dbReference type="EMBL" id="WUV46131.1"/>
    </source>
</evidence>
<dbReference type="Proteomes" id="UP001432062">
    <property type="component" value="Chromosome"/>
</dbReference>
<feature type="transmembrane region" description="Helical" evidence="1">
    <location>
        <begin position="228"/>
        <end position="248"/>
    </location>
</feature>
<gene>
    <name evidence="2" type="ORF">OG563_44910</name>
</gene>
<dbReference type="RefSeq" id="WP_327099387.1">
    <property type="nucleotide sequence ID" value="NZ_CP109149.1"/>
</dbReference>
<protein>
    <submittedName>
        <fullName evidence="2">Uncharacterized protein</fullName>
    </submittedName>
</protein>
<accession>A0ABZ1YW76</accession>
<keyword evidence="1" id="KW-0812">Transmembrane</keyword>
<feature type="transmembrane region" description="Helical" evidence="1">
    <location>
        <begin position="164"/>
        <end position="187"/>
    </location>
</feature>
<evidence type="ECO:0000313" key="3">
    <source>
        <dbReference type="Proteomes" id="UP001432062"/>
    </source>
</evidence>
<feature type="transmembrane region" description="Helical" evidence="1">
    <location>
        <begin position="82"/>
        <end position="100"/>
    </location>
</feature>
<proteinExistence type="predicted"/>
<name>A0ABZ1YW76_9NOCA</name>
<reference evidence="2" key="1">
    <citation type="submission" date="2022-10" db="EMBL/GenBank/DDBJ databases">
        <title>The complete genomes of actinobacterial strains from the NBC collection.</title>
        <authorList>
            <person name="Joergensen T.S."/>
            <person name="Alvarez Arevalo M."/>
            <person name="Sterndorff E.B."/>
            <person name="Faurdal D."/>
            <person name="Vuksanovic O."/>
            <person name="Mourched A.-S."/>
            <person name="Charusanti P."/>
            <person name="Shaw S."/>
            <person name="Blin K."/>
            <person name="Weber T."/>
        </authorList>
    </citation>
    <scope>NUCLEOTIDE SEQUENCE</scope>
    <source>
        <strain evidence="2">NBC_01482</strain>
    </source>
</reference>
<keyword evidence="3" id="KW-1185">Reference proteome</keyword>
<keyword evidence="1" id="KW-0472">Membrane</keyword>
<feature type="transmembrane region" description="Helical" evidence="1">
    <location>
        <begin position="196"/>
        <end position="216"/>
    </location>
</feature>
<dbReference type="EMBL" id="CP109441">
    <property type="protein sequence ID" value="WUV46131.1"/>
    <property type="molecule type" value="Genomic_DNA"/>
</dbReference>
<organism evidence="2 3">
    <name type="scientific">Nocardia vinacea</name>
    <dbReference type="NCBI Taxonomy" id="96468"/>
    <lineage>
        <taxon>Bacteria</taxon>
        <taxon>Bacillati</taxon>
        <taxon>Actinomycetota</taxon>
        <taxon>Actinomycetes</taxon>
        <taxon>Mycobacteriales</taxon>
        <taxon>Nocardiaceae</taxon>
        <taxon>Nocardia</taxon>
    </lineage>
</organism>
<feature type="transmembrane region" description="Helical" evidence="1">
    <location>
        <begin position="121"/>
        <end position="144"/>
    </location>
</feature>
<sequence>MSAPAIPTETPITVPPLPNSLLARFAWHYRHNPKRELWFAWWVTVIFYQLYTVAYFILSRTQPPPHPGWDADRVVRWFHDHHWGILIGFGLILLVTGMTAQQNALIAYSMRRMSVSRAFAYSYLVLYALAAIPGMVLMCIVLTVGAMRPERDPELQYWLYDLGFLSFTGTMGVFLIGTLIWMIAILLDKNRVFPKWFAYLNLCNALTEIVVAPAWIFKRGVFAWNGAIAFWINMVVFGVYTVVFITLLEQLIEREDFGTGPLPDSVAEQHPAPTDPVRTPA</sequence>
<keyword evidence="1" id="KW-1133">Transmembrane helix</keyword>
<feature type="transmembrane region" description="Helical" evidence="1">
    <location>
        <begin position="37"/>
        <end position="58"/>
    </location>
</feature>
<evidence type="ECO:0000256" key="1">
    <source>
        <dbReference type="SAM" id="Phobius"/>
    </source>
</evidence>